<feature type="domain" description="HTH lysR-type" evidence="5">
    <location>
        <begin position="1"/>
        <end position="60"/>
    </location>
</feature>
<dbReference type="PRINTS" id="PR00039">
    <property type="entry name" value="HTHLYSR"/>
</dbReference>
<dbReference type="PROSITE" id="PS50931">
    <property type="entry name" value="HTH_LYSR"/>
    <property type="match status" value="1"/>
</dbReference>
<accession>A0A6S7DND3</accession>
<evidence type="ECO:0000313" key="7">
    <source>
        <dbReference type="Proteomes" id="UP000494117"/>
    </source>
</evidence>
<evidence type="ECO:0000256" key="2">
    <source>
        <dbReference type="ARBA" id="ARBA00023015"/>
    </source>
</evidence>
<evidence type="ECO:0000256" key="4">
    <source>
        <dbReference type="ARBA" id="ARBA00023163"/>
    </source>
</evidence>
<dbReference type="Pfam" id="PF03466">
    <property type="entry name" value="LysR_substrate"/>
    <property type="match status" value="1"/>
</dbReference>
<dbReference type="InterPro" id="IPR005119">
    <property type="entry name" value="LysR_subst-bd"/>
</dbReference>
<dbReference type="GO" id="GO:0003677">
    <property type="term" value="F:DNA binding"/>
    <property type="evidence" value="ECO:0007669"/>
    <property type="project" value="UniProtKB-KW"/>
</dbReference>
<evidence type="ECO:0000259" key="5">
    <source>
        <dbReference type="PROSITE" id="PS50931"/>
    </source>
</evidence>
<dbReference type="Gene3D" id="1.10.10.10">
    <property type="entry name" value="Winged helix-like DNA-binding domain superfamily/Winged helix DNA-binding domain"/>
    <property type="match status" value="1"/>
</dbReference>
<dbReference type="SUPFAM" id="SSF46785">
    <property type="entry name" value="Winged helix' DNA-binding domain"/>
    <property type="match status" value="1"/>
</dbReference>
<dbReference type="EMBL" id="CADILG010000005">
    <property type="protein sequence ID" value="CAB3839516.1"/>
    <property type="molecule type" value="Genomic_DNA"/>
</dbReference>
<dbReference type="GO" id="GO:0003700">
    <property type="term" value="F:DNA-binding transcription factor activity"/>
    <property type="evidence" value="ECO:0007669"/>
    <property type="project" value="InterPro"/>
</dbReference>
<evidence type="ECO:0000256" key="1">
    <source>
        <dbReference type="ARBA" id="ARBA00009437"/>
    </source>
</evidence>
<dbReference type="RefSeq" id="WP_175206002.1">
    <property type="nucleotide sequence ID" value="NZ_CADILG010000005.1"/>
</dbReference>
<keyword evidence="4" id="KW-0804">Transcription</keyword>
<organism evidence="6 7">
    <name type="scientific">Achromobacter anxifer</name>
    <dbReference type="NCBI Taxonomy" id="1287737"/>
    <lineage>
        <taxon>Bacteria</taxon>
        <taxon>Pseudomonadati</taxon>
        <taxon>Pseudomonadota</taxon>
        <taxon>Betaproteobacteria</taxon>
        <taxon>Burkholderiales</taxon>
        <taxon>Alcaligenaceae</taxon>
        <taxon>Achromobacter</taxon>
    </lineage>
</organism>
<dbReference type="InterPro" id="IPR036390">
    <property type="entry name" value="WH_DNA-bd_sf"/>
</dbReference>
<keyword evidence="3" id="KW-0238">DNA-binding</keyword>
<dbReference type="AlphaFoldDB" id="A0A6S7DND3"/>
<keyword evidence="2" id="KW-0805">Transcription regulation</keyword>
<dbReference type="PANTHER" id="PTHR30419:SF31">
    <property type="entry name" value="BLR3139 PROTEIN"/>
    <property type="match status" value="1"/>
</dbReference>
<name>A0A6S7DND3_9BURK</name>
<dbReference type="InterPro" id="IPR050950">
    <property type="entry name" value="HTH-type_LysR_regulators"/>
</dbReference>
<dbReference type="PANTHER" id="PTHR30419">
    <property type="entry name" value="HTH-TYPE TRANSCRIPTIONAL REGULATOR YBHD"/>
    <property type="match status" value="1"/>
</dbReference>
<dbReference type="Gene3D" id="3.40.190.290">
    <property type="match status" value="1"/>
</dbReference>
<dbReference type="GO" id="GO:0005829">
    <property type="term" value="C:cytosol"/>
    <property type="evidence" value="ECO:0007669"/>
    <property type="project" value="TreeGrafter"/>
</dbReference>
<gene>
    <name evidence="6" type="primary">cynR_4</name>
    <name evidence="6" type="ORF">LMG26858_01120</name>
</gene>
<dbReference type="InterPro" id="IPR000847">
    <property type="entry name" value="LysR_HTH_N"/>
</dbReference>
<protein>
    <submittedName>
        <fullName evidence="6">HTH-type transcriptional regulator CynR</fullName>
    </submittedName>
</protein>
<proteinExistence type="inferred from homology"/>
<dbReference type="CDD" id="cd05466">
    <property type="entry name" value="PBP2_LTTR_substrate"/>
    <property type="match status" value="1"/>
</dbReference>
<reference evidence="6 7" key="1">
    <citation type="submission" date="2020-04" db="EMBL/GenBank/DDBJ databases">
        <authorList>
            <person name="De Canck E."/>
        </authorList>
    </citation>
    <scope>NUCLEOTIDE SEQUENCE [LARGE SCALE GENOMIC DNA]</scope>
    <source>
        <strain evidence="6 7">LMG 26858</strain>
    </source>
</reference>
<keyword evidence="7" id="KW-1185">Reference proteome</keyword>
<dbReference type="SUPFAM" id="SSF53850">
    <property type="entry name" value="Periplasmic binding protein-like II"/>
    <property type="match status" value="1"/>
</dbReference>
<dbReference type="InterPro" id="IPR036388">
    <property type="entry name" value="WH-like_DNA-bd_sf"/>
</dbReference>
<dbReference type="Pfam" id="PF00126">
    <property type="entry name" value="HTH_1"/>
    <property type="match status" value="1"/>
</dbReference>
<sequence length="313" mass="34864">MFIRQLSYLLALDKYRHFGRAAESCHVSQPALSNGIRELERELGITIIKRNRTFEGITPEGERVIQWVRQVVASLEGLRQEADLVRSVPQGHLAIGAIPTANHAATLLSAEYREILPQLTLEVTSLSTPEILRRLKAQEIQLGILYERSVLNSMDYDAMSLYSERYVLVASAQASLPRQLDWSEVGELPLCLLSPDMQNRQTLNKCFEAVDARPRVVLQSNDIRVLLAECQSGRAFSIMPLSALPAQYEGAGLLAHPITPEHAEDVCLVRLRRDNQPPLSHAAWQIAGQMDLEAVLNHSLPPNLDNHGLSKGS</sequence>
<evidence type="ECO:0000256" key="3">
    <source>
        <dbReference type="ARBA" id="ARBA00023125"/>
    </source>
</evidence>
<dbReference type="Proteomes" id="UP000494117">
    <property type="component" value="Unassembled WGS sequence"/>
</dbReference>
<comment type="similarity">
    <text evidence="1">Belongs to the LysR transcriptional regulatory family.</text>
</comment>
<dbReference type="FunFam" id="1.10.10.10:FF:000001">
    <property type="entry name" value="LysR family transcriptional regulator"/>
    <property type="match status" value="1"/>
</dbReference>
<evidence type="ECO:0000313" key="6">
    <source>
        <dbReference type="EMBL" id="CAB3839516.1"/>
    </source>
</evidence>